<dbReference type="GO" id="GO:0004326">
    <property type="term" value="F:tetrahydrofolylpolyglutamate synthase activity"/>
    <property type="evidence" value="ECO:0007669"/>
    <property type="project" value="UniProtKB-EC"/>
</dbReference>
<evidence type="ECO:0000256" key="6">
    <source>
        <dbReference type="ARBA" id="ARBA00022741"/>
    </source>
</evidence>
<dbReference type="STRING" id="1359168.OCHUTO_0540"/>
<keyword evidence="13" id="KW-1185">Reference proteome</keyword>
<keyword evidence="8" id="KW-0460">Magnesium</keyword>
<dbReference type="FunFam" id="3.40.1190.10:FF:000011">
    <property type="entry name" value="Folylpolyglutamate synthase/dihydrofolate synthase"/>
    <property type="match status" value="1"/>
</dbReference>
<dbReference type="OrthoDB" id="9809356at2"/>
<dbReference type="InterPro" id="IPR013221">
    <property type="entry name" value="Mur_ligase_cen"/>
</dbReference>
<protein>
    <recommendedName>
        <fullName evidence="3">tetrahydrofolate synthase</fullName>
        <ecNumber evidence="3">6.3.2.17</ecNumber>
    </recommendedName>
</protein>
<dbReference type="Proteomes" id="UP000033616">
    <property type="component" value="Unassembled WGS sequence"/>
</dbReference>
<dbReference type="GO" id="GO:0005524">
    <property type="term" value="F:ATP binding"/>
    <property type="evidence" value="ECO:0007669"/>
    <property type="project" value="UniProtKB-KW"/>
</dbReference>
<evidence type="ECO:0000259" key="11">
    <source>
        <dbReference type="Pfam" id="PF08245"/>
    </source>
</evidence>
<gene>
    <name evidence="12" type="primary">folC</name>
    <name evidence="12" type="ORF">OCHUTO_0540</name>
</gene>
<dbReference type="Gene3D" id="3.40.1190.10">
    <property type="entry name" value="Mur-like, catalytic domain"/>
    <property type="match status" value="1"/>
</dbReference>
<dbReference type="SUPFAM" id="SSF53244">
    <property type="entry name" value="MurD-like peptide ligases, peptide-binding domain"/>
    <property type="match status" value="1"/>
</dbReference>
<dbReference type="InterPro" id="IPR018109">
    <property type="entry name" value="Folylpolyglutamate_synth_CS"/>
</dbReference>
<dbReference type="InterPro" id="IPR036615">
    <property type="entry name" value="Mur_ligase_C_dom_sf"/>
</dbReference>
<name>A0A0F3MNU4_9RICK</name>
<evidence type="ECO:0000256" key="10">
    <source>
        <dbReference type="PIRNR" id="PIRNR001563"/>
    </source>
</evidence>
<dbReference type="PIRSF" id="PIRSF001563">
    <property type="entry name" value="Folylpolyglu_synth"/>
    <property type="match status" value="1"/>
</dbReference>
<dbReference type="Gene3D" id="3.90.190.20">
    <property type="entry name" value="Mur ligase, C-terminal domain"/>
    <property type="match status" value="1"/>
</dbReference>
<comment type="cofactor">
    <cofactor evidence="1">
        <name>Mg(2+)</name>
        <dbReference type="ChEBI" id="CHEBI:18420"/>
    </cofactor>
</comment>
<dbReference type="NCBIfam" id="TIGR01499">
    <property type="entry name" value="folC"/>
    <property type="match status" value="1"/>
</dbReference>
<dbReference type="GO" id="GO:0008841">
    <property type="term" value="F:dihydrofolate synthase activity"/>
    <property type="evidence" value="ECO:0007669"/>
    <property type="project" value="TreeGrafter"/>
</dbReference>
<dbReference type="Pfam" id="PF08245">
    <property type="entry name" value="Mur_ligase_M"/>
    <property type="match status" value="1"/>
</dbReference>
<evidence type="ECO:0000256" key="4">
    <source>
        <dbReference type="ARBA" id="ARBA00022598"/>
    </source>
</evidence>
<dbReference type="InterPro" id="IPR036565">
    <property type="entry name" value="Mur-like_cat_sf"/>
</dbReference>
<comment type="catalytic activity">
    <reaction evidence="9">
        <text>(6S)-5,6,7,8-tetrahydrofolyl-(gamma-L-Glu)(n) + L-glutamate + ATP = (6S)-5,6,7,8-tetrahydrofolyl-(gamma-L-Glu)(n+1) + ADP + phosphate + H(+)</text>
        <dbReference type="Rhea" id="RHEA:10580"/>
        <dbReference type="Rhea" id="RHEA-COMP:14738"/>
        <dbReference type="Rhea" id="RHEA-COMP:14740"/>
        <dbReference type="ChEBI" id="CHEBI:15378"/>
        <dbReference type="ChEBI" id="CHEBI:29985"/>
        <dbReference type="ChEBI" id="CHEBI:30616"/>
        <dbReference type="ChEBI" id="CHEBI:43474"/>
        <dbReference type="ChEBI" id="CHEBI:141005"/>
        <dbReference type="ChEBI" id="CHEBI:456216"/>
        <dbReference type="EC" id="6.3.2.17"/>
    </reaction>
</comment>
<evidence type="ECO:0000256" key="2">
    <source>
        <dbReference type="ARBA" id="ARBA00008276"/>
    </source>
</evidence>
<dbReference type="SUPFAM" id="SSF53623">
    <property type="entry name" value="MurD-like peptide ligases, catalytic domain"/>
    <property type="match status" value="1"/>
</dbReference>
<dbReference type="PROSITE" id="PS01012">
    <property type="entry name" value="FOLYLPOLYGLU_SYNT_2"/>
    <property type="match status" value="1"/>
</dbReference>
<dbReference type="GO" id="GO:0046654">
    <property type="term" value="P:tetrahydrofolate biosynthetic process"/>
    <property type="evidence" value="ECO:0007669"/>
    <property type="project" value="UniProtKB-UniPathway"/>
</dbReference>
<evidence type="ECO:0000313" key="13">
    <source>
        <dbReference type="Proteomes" id="UP000033616"/>
    </source>
</evidence>
<comment type="similarity">
    <text evidence="2 10">Belongs to the folylpolyglutamate synthase family.</text>
</comment>
<dbReference type="PATRIC" id="fig|1359168.3.peg.125"/>
<dbReference type="GO" id="GO:0005737">
    <property type="term" value="C:cytoplasm"/>
    <property type="evidence" value="ECO:0007669"/>
    <property type="project" value="TreeGrafter"/>
</dbReference>
<dbReference type="RefSeq" id="WP_045797235.1">
    <property type="nucleotide sequence ID" value="NZ_LANP01000011.1"/>
</dbReference>
<dbReference type="PANTHER" id="PTHR11136">
    <property type="entry name" value="FOLYLPOLYGLUTAMATE SYNTHASE-RELATED"/>
    <property type="match status" value="1"/>
</dbReference>
<keyword evidence="5" id="KW-0479">Metal-binding</keyword>
<organism evidence="12 13">
    <name type="scientific">Orientia chuto str. Dubai</name>
    <dbReference type="NCBI Taxonomy" id="1359168"/>
    <lineage>
        <taxon>Bacteria</taxon>
        <taxon>Pseudomonadati</taxon>
        <taxon>Pseudomonadota</taxon>
        <taxon>Alphaproteobacteria</taxon>
        <taxon>Rickettsiales</taxon>
        <taxon>Rickettsiaceae</taxon>
        <taxon>Rickettsieae</taxon>
        <taxon>Orientia</taxon>
    </lineage>
</organism>
<evidence type="ECO:0000256" key="1">
    <source>
        <dbReference type="ARBA" id="ARBA00001946"/>
    </source>
</evidence>
<evidence type="ECO:0000256" key="9">
    <source>
        <dbReference type="ARBA" id="ARBA00047493"/>
    </source>
</evidence>
<dbReference type="GO" id="GO:0046872">
    <property type="term" value="F:metal ion binding"/>
    <property type="evidence" value="ECO:0007669"/>
    <property type="project" value="UniProtKB-KW"/>
</dbReference>
<dbReference type="EMBL" id="LANP01000011">
    <property type="protein sequence ID" value="KJV56259.1"/>
    <property type="molecule type" value="Genomic_DNA"/>
</dbReference>
<proteinExistence type="inferred from homology"/>
<evidence type="ECO:0000256" key="3">
    <source>
        <dbReference type="ARBA" id="ARBA00013025"/>
    </source>
</evidence>
<feature type="domain" description="Mur ligase central" evidence="11">
    <location>
        <begin position="41"/>
        <end position="259"/>
    </location>
</feature>
<evidence type="ECO:0000256" key="7">
    <source>
        <dbReference type="ARBA" id="ARBA00022840"/>
    </source>
</evidence>
<comment type="caution">
    <text evidence="12">The sequence shown here is derived from an EMBL/GenBank/DDBJ whole genome shotgun (WGS) entry which is preliminary data.</text>
</comment>
<dbReference type="EC" id="6.3.2.17" evidence="3"/>
<keyword evidence="6 10" id="KW-0547">Nucleotide-binding</keyword>
<dbReference type="UniPathway" id="UPA00077">
    <property type="reaction ID" value="UER00157"/>
</dbReference>
<reference evidence="12 13" key="1">
    <citation type="submission" date="2015-02" db="EMBL/GenBank/DDBJ databases">
        <title>Genome Sequencing of Rickettsiales.</title>
        <authorList>
            <person name="Daugherty S.C."/>
            <person name="Su Q."/>
            <person name="Abolude K."/>
            <person name="Beier-Sexton M."/>
            <person name="Carlyon J.A."/>
            <person name="Carter R."/>
            <person name="Day N.P."/>
            <person name="Dumler S.J."/>
            <person name="Dyachenko V."/>
            <person name="Godinez A."/>
            <person name="Kurtti T.J."/>
            <person name="Lichay M."/>
            <person name="Mullins K.E."/>
            <person name="Ott S."/>
            <person name="Pappas-Brown V."/>
            <person name="Paris D.H."/>
            <person name="Patel P."/>
            <person name="Richards A.L."/>
            <person name="Sadzewicz L."/>
            <person name="Sears K."/>
            <person name="Seidman D."/>
            <person name="Sengamalay N."/>
            <person name="Stenos J."/>
            <person name="Tallon L.J."/>
            <person name="Vincent G."/>
            <person name="Fraser C.M."/>
            <person name="Munderloh U."/>
            <person name="Dunning-Hotopp J.C."/>
        </authorList>
    </citation>
    <scope>NUCLEOTIDE SEQUENCE [LARGE SCALE GENOMIC DNA]</scope>
    <source>
        <strain evidence="12 13">Fuller</strain>
    </source>
</reference>
<evidence type="ECO:0000256" key="5">
    <source>
        <dbReference type="ARBA" id="ARBA00022723"/>
    </source>
</evidence>
<dbReference type="AlphaFoldDB" id="A0A0F3MNU4"/>
<dbReference type="InterPro" id="IPR001645">
    <property type="entry name" value="Folylpolyglutamate_synth"/>
</dbReference>
<keyword evidence="7 10" id="KW-0067">ATP-binding</keyword>
<evidence type="ECO:0000256" key="8">
    <source>
        <dbReference type="ARBA" id="ARBA00022842"/>
    </source>
</evidence>
<dbReference type="PANTHER" id="PTHR11136:SF0">
    <property type="entry name" value="DIHYDROFOLATE SYNTHETASE-RELATED"/>
    <property type="match status" value="1"/>
</dbReference>
<evidence type="ECO:0000313" key="12">
    <source>
        <dbReference type="EMBL" id="KJV56259.1"/>
    </source>
</evidence>
<accession>A0A0F3MNU4</accession>
<keyword evidence="4 10" id="KW-0436">Ligase</keyword>
<sequence length="446" mass="49930">MRMPHWPIPWRNHKKYDLTRIKLLLSALQNPHLELPPVIHVAGTNGKGSTNAYLRAIFESSGYKVHSYISPHLLHFNERITIASNYIDDRYLFNIIERTRIAASKINIAPTFFEGTTAAAFLAFAENKADILLLETGMGGRLDSTNVIDNPIATIITPISYDHMEYLGPTLNTIATEKAGIIKANAPCIISCQVQQVYDLLIDYAVKVKAIPIVYEYDFGIQKQNDSFKFLSHNFTHQFSLPSLLGDHQVINAATAIATCKVITNHFNFSTDNIQKGISNATWPGRLEKIDLSQYDKISNLIMRALDKKKCIIKQQHMPQIWLDGAHNIGGAQSLSNFIRENLASPIYLILGMTKNREVKPFLSYFADIITQVFTVSVIAEPASYSAEALAIYVNDMKLISTPTESLIDAIVAAIKSSQDFEQQQGNIIITGSLFLICDFYNLVRS</sequence>